<dbReference type="Gene3D" id="3.40.50.300">
    <property type="entry name" value="P-loop containing nucleotide triphosphate hydrolases"/>
    <property type="match status" value="1"/>
</dbReference>
<dbReference type="PANTHER" id="PTHR10285">
    <property type="entry name" value="URIDINE KINASE"/>
    <property type="match status" value="1"/>
</dbReference>
<protein>
    <submittedName>
        <fullName evidence="1">Nicotinamide riboside kinase 1</fullName>
    </submittedName>
</protein>
<evidence type="ECO:0000313" key="3">
    <source>
        <dbReference type="Proteomes" id="UP000070412"/>
    </source>
</evidence>
<dbReference type="PROSITE" id="PS51257">
    <property type="entry name" value="PROKAR_LIPOPROTEIN"/>
    <property type="match status" value="1"/>
</dbReference>
<dbReference type="EnsemblMetazoa" id="SSS_2347s_mrna">
    <property type="protein sequence ID" value="KAF7493132.1"/>
    <property type="gene ID" value="SSS_2347"/>
</dbReference>
<evidence type="ECO:0000313" key="2">
    <source>
        <dbReference type="EnsemblMetazoa" id="KAF7493132.1"/>
    </source>
</evidence>
<dbReference type="GO" id="GO:0016301">
    <property type="term" value="F:kinase activity"/>
    <property type="evidence" value="ECO:0007669"/>
    <property type="project" value="UniProtKB-KW"/>
</dbReference>
<keyword evidence="1" id="KW-0808">Transferase</keyword>
<gene>
    <name evidence="1" type="ORF">SSS_2347</name>
</gene>
<reference evidence="2" key="3">
    <citation type="submission" date="2022-06" db="UniProtKB">
        <authorList>
            <consortium name="EnsemblMetazoa"/>
        </authorList>
    </citation>
    <scope>IDENTIFICATION</scope>
</reference>
<name>A0A834RCE2_SARSC</name>
<keyword evidence="3" id="KW-1185">Reference proteome</keyword>
<evidence type="ECO:0000313" key="1">
    <source>
        <dbReference type="EMBL" id="KAF7493132.1"/>
    </source>
</evidence>
<dbReference type="Proteomes" id="UP000070412">
    <property type="component" value="Unassembled WGS sequence"/>
</dbReference>
<organism evidence="1">
    <name type="scientific">Sarcoptes scabiei</name>
    <name type="common">Itch mite</name>
    <name type="synonym">Acarus scabiei</name>
    <dbReference type="NCBI Taxonomy" id="52283"/>
    <lineage>
        <taxon>Eukaryota</taxon>
        <taxon>Metazoa</taxon>
        <taxon>Ecdysozoa</taxon>
        <taxon>Arthropoda</taxon>
        <taxon>Chelicerata</taxon>
        <taxon>Arachnida</taxon>
        <taxon>Acari</taxon>
        <taxon>Acariformes</taxon>
        <taxon>Sarcoptiformes</taxon>
        <taxon>Astigmata</taxon>
        <taxon>Psoroptidia</taxon>
        <taxon>Sarcoptoidea</taxon>
        <taxon>Sarcoptidae</taxon>
        <taxon>Sarcoptinae</taxon>
        <taxon>Sarcoptes</taxon>
    </lineage>
</organism>
<sequence length="211" mass="25500">MSENQKLEKKIREFAQKNHWIVIGISGCTNSGKTNICQFLEKKLDPLVIIHQDKFFREEDDPEHIWIDLENNKRHQNWEIVQSVDWNRMLEKIYEIVQNPANKMPSFLVIDGHIIYNYKPLREIFDQKYFIEIDDKQTIFKRRIQRDYIPPDPPGYFDQYVWPMYLKNKEDLKDQKDITMIDGSLDKESIFELILNDLGRKLFNKLKYNLS</sequence>
<proteinExistence type="predicted"/>
<dbReference type="AlphaFoldDB" id="A0A834RCE2"/>
<dbReference type="OrthoDB" id="10041966at2759"/>
<reference evidence="3" key="1">
    <citation type="journal article" date="2020" name="PLoS Negl. Trop. Dis.">
        <title>High-quality nuclear genome for Sarcoptes scabiei-A critical resource for a neglected parasite.</title>
        <authorList>
            <person name="Korhonen P.K."/>
            <person name="Gasser R.B."/>
            <person name="Ma G."/>
            <person name="Wang T."/>
            <person name="Stroehlein A.J."/>
            <person name="Young N.D."/>
            <person name="Ang C.S."/>
            <person name="Fernando D.D."/>
            <person name="Lu H.C."/>
            <person name="Taylor S."/>
            <person name="Reynolds S.L."/>
            <person name="Mofiz E."/>
            <person name="Najaraj S.H."/>
            <person name="Gowda H."/>
            <person name="Madugundu A."/>
            <person name="Renuse S."/>
            <person name="Holt D."/>
            <person name="Pandey A."/>
            <person name="Papenfuss A.T."/>
            <person name="Fischer K."/>
        </authorList>
    </citation>
    <scope>NUCLEOTIDE SEQUENCE [LARGE SCALE GENOMIC DNA]</scope>
</reference>
<accession>A0A834RCE2</accession>
<keyword evidence="1" id="KW-0418">Kinase</keyword>
<dbReference type="SUPFAM" id="SSF52540">
    <property type="entry name" value="P-loop containing nucleoside triphosphate hydrolases"/>
    <property type="match status" value="1"/>
</dbReference>
<dbReference type="EMBL" id="WVUK01000056">
    <property type="protein sequence ID" value="KAF7493132.1"/>
    <property type="molecule type" value="Genomic_DNA"/>
</dbReference>
<dbReference type="InterPro" id="IPR027417">
    <property type="entry name" value="P-loop_NTPase"/>
</dbReference>
<reference evidence="1" key="2">
    <citation type="submission" date="2020-01" db="EMBL/GenBank/DDBJ databases">
        <authorList>
            <person name="Korhonen P.K.K."/>
            <person name="Guangxu M.G."/>
            <person name="Wang T.W."/>
            <person name="Stroehlein A.J.S."/>
            <person name="Young N.D."/>
            <person name="Ang C.-S.A."/>
            <person name="Fernando D.W.F."/>
            <person name="Lu H.L."/>
            <person name="Taylor S.T."/>
            <person name="Ehtesham M.E.M."/>
            <person name="Najaraj S.H.N."/>
            <person name="Harsha G.H.G."/>
            <person name="Madugundu A.M."/>
            <person name="Renuse S.R."/>
            <person name="Holt D.H."/>
            <person name="Pandey A.P."/>
            <person name="Papenfuss A.P."/>
            <person name="Gasser R.B.G."/>
            <person name="Fischer K.F."/>
        </authorList>
    </citation>
    <scope>NUCLEOTIDE SEQUENCE</scope>
    <source>
        <strain evidence="1">SSS_KF_BRIS2020</strain>
    </source>
</reference>